<reference evidence="3" key="2">
    <citation type="submission" date="2010-04" db="EMBL/GenBank/DDBJ databases">
        <authorList>
            <person name="Buell R."/>
            <person name="Hamilton J."/>
            <person name="Hostetler J."/>
        </authorList>
    </citation>
    <scope>NUCLEOTIDE SEQUENCE [LARGE SCALE GENOMIC DNA]</scope>
    <source>
        <strain evidence="3">DAOM:BR144</strain>
    </source>
</reference>
<evidence type="ECO:0000313" key="2">
    <source>
        <dbReference type="EnsemblProtists" id="PYU1_T014131"/>
    </source>
</evidence>
<protein>
    <recommendedName>
        <fullName evidence="1">C2H2-type domain-containing protein</fullName>
    </recommendedName>
</protein>
<reference evidence="2" key="3">
    <citation type="submission" date="2015-02" db="UniProtKB">
        <authorList>
            <consortium name="EnsemblProtists"/>
        </authorList>
    </citation>
    <scope>IDENTIFICATION</scope>
    <source>
        <strain evidence="2">DAOM BR144</strain>
    </source>
</reference>
<dbReference type="Gene3D" id="3.90.1570.10">
    <property type="entry name" value="tt1808, chain A"/>
    <property type="match status" value="1"/>
</dbReference>
<reference evidence="3" key="1">
    <citation type="journal article" date="2010" name="Genome Biol.">
        <title>Genome sequence of the necrotrophic plant pathogen Pythium ultimum reveals original pathogenicity mechanisms and effector repertoire.</title>
        <authorList>
            <person name="Levesque C.A."/>
            <person name="Brouwer H."/>
            <person name="Cano L."/>
            <person name="Hamilton J.P."/>
            <person name="Holt C."/>
            <person name="Huitema E."/>
            <person name="Raffaele S."/>
            <person name="Robideau G.P."/>
            <person name="Thines M."/>
            <person name="Win J."/>
            <person name="Zerillo M.M."/>
            <person name="Beakes G.W."/>
            <person name="Boore J.L."/>
            <person name="Busam D."/>
            <person name="Dumas B."/>
            <person name="Ferriera S."/>
            <person name="Fuerstenberg S.I."/>
            <person name="Gachon C.M."/>
            <person name="Gaulin E."/>
            <person name="Govers F."/>
            <person name="Grenville-Briggs L."/>
            <person name="Horner N."/>
            <person name="Hostetler J."/>
            <person name="Jiang R.H."/>
            <person name="Johnson J."/>
            <person name="Krajaejun T."/>
            <person name="Lin H."/>
            <person name="Meijer H.J."/>
            <person name="Moore B."/>
            <person name="Morris P."/>
            <person name="Phuntmart V."/>
            <person name="Puiu D."/>
            <person name="Shetty J."/>
            <person name="Stajich J.E."/>
            <person name="Tripathy S."/>
            <person name="Wawra S."/>
            <person name="van West P."/>
            <person name="Whitty B.R."/>
            <person name="Coutinho P.M."/>
            <person name="Henrissat B."/>
            <person name="Martin F."/>
            <person name="Thomas P.D."/>
            <person name="Tyler B.M."/>
            <person name="De Vries R.P."/>
            <person name="Kamoun S."/>
            <person name="Yandell M."/>
            <person name="Tisserat N."/>
            <person name="Buell C.R."/>
        </authorList>
    </citation>
    <scope>NUCLEOTIDE SEQUENCE</scope>
    <source>
        <strain evidence="3">DAOM:BR144</strain>
    </source>
</reference>
<dbReference type="eggNOG" id="ENOG502SI32">
    <property type="taxonomic scope" value="Eukaryota"/>
</dbReference>
<feature type="domain" description="C2H2-type" evidence="1">
    <location>
        <begin position="202"/>
        <end position="222"/>
    </location>
</feature>
<dbReference type="PROSITE" id="PS00028">
    <property type="entry name" value="ZINC_FINGER_C2H2_1"/>
    <property type="match status" value="1"/>
</dbReference>
<dbReference type="GO" id="GO:0006281">
    <property type="term" value="P:DNA repair"/>
    <property type="evidence" value="ECO:0007669"/>
    <property type="project" value="UniProtKB-ARBA"/>
</dbReference>
<name>K3XA82_GLOUD</name>
<evidence type="ECO:0000259" key="1">
    <source>
        <dbReference type="PROSITE" id="PS00028"/>
    </source>
</evidence>
<dbReference type="HOGENOM" id="CLU_054438_2_0_1"/>
<keyword evidence="3" id="KW-1185">Reference proteome</keyword>
<dbReference type="EnsemblProtists" id="PYU1_T014131">
    <property type="protein sequence ID" value="PYU1_T014131"/>
    <property type="gene ID" value="PYU1_G014101"/>
</dbReference>
<dbReference type="CDD" id="cd06260">
    <property type="entry name" value="DUF820-like"/>
    <property type="match status" value="1"/>
</dbReference>
<organism evidence="2 3">
    <name type="scientific">Globisporangium ultimum (strain ATCC 200006 / CBS 805.95 / DAOM BR144)</name>
    <name type="common">Pythium ultimum</name>
    <dbReference type="NCBI Taxonomy" id="431595"/>
    <lineage>
        <taxon>Eukaryota</taxon>
        <taxon>Sar</taxon>
        <taxon>Stramenopiles</taxon>
        <taxon>Oomycota</taxon>
        <taxon>Peronosporomycetes</taxon>
        <taxon>Pythiales</taxon>
        <taxon>Pythiaceae</taxon>
        <taxon>Globisporangium</taxon>
    </lineage>
</organism>
<dbReference type="SUPFAM" id="SSF52980">
    <property type="entry name" value="Restriction endonuclease-like"/>
    <property type="match status" value="1"/>
</dbReference>
<accession>K3XA82</accession>
<dbReference type="EMBL" id="GL376563">
    <property type="status" value="NOT_ANNOTATED_CDS"/>
    <property type="molecule type" value="Genomic_DNA"/>
</dbReference>
<dbReference type="Proteomes" id="UP000019132">
    <property type="component" value="Unassembled WGS sequence"/>
</dbReference>
<dbReference type="OMA" id="EEIDFMC"/>
<proteinExistence type="predicted"/>
<dbReference type="InterPro" id="IPR012296">
    <property type="entry name" value="Nuclease_put_TT1808"/>
</dbReference>
<evidence type="ECO:0000313" key="3">
    <source>
        <dbReference type="Proteomes" id="UP000019132"/>
    </source>
</evidence>
<dbReference type="InterPro" id="IPR013087">
    <property type="entry name" value="Znf_C2H2_type"/>
</dbReference>
<sequence>MTADGKKAQPNVLAQLPAFYIDEGYFTPYRMVVCGNEKVAAKIASLLGDWARWSGEGGSVTTSQEAFKPTVRILDVAYTPQDADRDLSTQQTWTYREPFIVEIAKISGQGSQRSALDRKIRNEYFQHGAQLGWLIDPRPDCHKMYEYKLDDDGQVYCVNCDTWRDLDCGTVLPGFTLAKTDLDMVLRQIAGSLSDEEVDYVCPRCQKRLQSLNAWAGHGEWHRAERARQKHKEKQ</sequence>
<dbReference type="VEuPathDB" id="FungiDB:PYU1_G014101"/>
<dbReference type="InParanoid" id="K3XA82"/>
<dbReference type="InterPro" id="IPR008538">
    <property type="entry name" value="Uma2"/>
</dbReference>
<dbReference type="AlphaFoldDB" id="K3XA82"/>
<dbReference type="InterPro" id="IPR011335">
    <property type="entry name" value="Restrct_endonuc-II-like"/>
</dbReference>